<organism evidence="1 2">
    <name type="scientific">Amycolatopsis magusensis</name>
    <dbReference type="NCBI Taxonomy" id="882444"/>
    <lineage>
        <taxon>Bacteria</taxon>
        <taxon>Bacillati</taxon>
        <taxon>Actinomycetota</taxon>
        <taxon>Actinomycetes</taxon>
        <taxon>Pseudonocardiales</taxon>
        <taxon>Pseudonocardiaceae</taxon>
        <taxon>Amycolatopsis</taxon>
    </lineage>
</organism>
<comment type="caution">
    <text evidence="1">The sequence shown here is derived from an EMBL/GenBank/DDBJ whole genome shotgun (WGS) entry which is preliminary data.</text>
</comment>
<reference evidence="1 2" key="1">
    <citation type="submission" date="2021-03" db="EMBL/GenBank/DDBJ databases">
        <title>Sequencing the genomes of 1000 actinobacteria strains.</title>
        <authorList>
            <person name="Klenk H.-P."/>
        </authorList>
    </citation>
    <scope>NUCLEOTIDE SEQUENCE [LARGE SCALE GENOMIC DNA]</scope>
    <source>
        <strain evidence="1 2">DSM 45510</strain>
    </source>
</reference>
<accession>A0ABS4Q4B7</accession>
<dbReference type="RefSeq" id="WP_245369631.1">
    <property type="nucleotide sequence ID" value="NZ_JAGGMS010000001.1"/>
</dbReference>
<proteinExistence type="predicted"/>
<dbReference type="Proteomes" id="UP000741013">
    <property type="component" value="Unassembled WGS sequence"/>
</dbReference>
<name>A0ABS4Q4B7_9PSEU</name>
<sequence>MSKDSTVEVAGLLAKLAEAERQAERGELDPAEVPGLARAQRIVRELAAWPVESDSDR</sequence>
<gene>
    <name evidence="1" type="ORF">JOM49_008054</name>
</gene>
<keyword evidence="2" id="KW-1185">Reference proteome</keyword>
<dbReference type="EMBL" id="JAGGMS010000001">
    <property type="protein sequence ID" value="MBP2186528.1"/>
    <property type="molecule type" value="Genomic_DNA"/>
</dbReference>
<protein>
    <submittedName>
        <fullName evidence="1">Uncharacterized protein</fullName>
    </submittedName>
</protein>
<evidence type="ECO:0000313" key="1">
    <source>
        <dbReference type="EMBL" id="MBP2186528.1"/>
    </source>
</evidence>
<evidence type="ECO:0000313" key="2">
    <source>
        <dbReference type="Proteomes" id="UP000741013"/>
    </source>
</evidence>